<evidence type="ECO:0000256" key="6">
    <source>
        <dbReference type="SAM" id="SignalP"/>
    </source>
</evidence>
<dbReference type="FunFam" id="3.40.80.10:FF:000006">
    <property type="entry name" value="N-acetylmuramoyl-L-alanine amidase"/>
    <property type="match status" value="1"/>
</dbReference>
<dbReference type="RefSeq" id="WP_184572515.1">
    <property type="nucleotide sequence ID" value="NZ_JACHJL010000006.1"/>
</dbReference>
<dbReference type="CDD" id="cd06583">
    <property type="entry name" value="PGRP"/>
    <property type="match status" value="1"/>
</dbReference>
<organism evidence="8 9">
    <name type="scientific">Streptomyces zagrosensis</name>
    <dbReference type="NCBI Taxonomy" id="1042984"/>
    <lineage>
        <taxon>Bacteria</taxon>
        <taxon>Bacillati</taxon>
        <taxon>Actinomycetota</taxon>
        <taxon>Actinomycetes</taxon>
        <taxon>Kitasatosporales</taxon>
        <taxon>Streptomycetaceae</taxon>
        <taxon>Streptomyces</taxon>
    </lineage>
</organism>
<dbReference type="Pfam" id="PF01510">
    <property type="entry name" value="Amidase_2"/>
    <property type="match status" value="1"/>
</dbReference>
<keyword evidence="4" id="KW-0961">Cell wall biogenesis/degradation</keyword>
<dbReference type="PANTHER" id="PTHR30417:SF1">
    <property type="entry name" value="N-ACETYLMURAMOYL-L-ALANINE AMIDASE AMID"/>
    <property type="match status" value="1"/>
</dbReference>
<dbReference type="InterPro" id="IPR002502">
    <property type="entry name" value="Amidase_domain"/>
</dbReference>
<evidence type="ECO:0000256" key="4">
    <source>
        <dbReference type="ARBA" id="ARBA00023316"/>
    </source>
</evidence>
<reference evidence="8 9" key="1">
    <citation type="submission" date="2020-08" db="EMBL/GenBank/DDBJ databases">
        <title>Genomic Encyclopedia of Type Strains, Phase III (KMG-III): the genomes of soil and plant-associated and newly described type strains.</title>
        <authorList>
            <person name="Whitman W."/>
        </authorList>
    </citation>
    <scope>NUCLEOTIDE SEQUENCE [LARGE SCALE GENOMIC DNA]</scope>
    <source>
        <strain evidence="8 9">CECT 8305</strain>
    </source>
</reference>
<gene>
    <name evidence="8" type="ORF">FHS42_002924</name>
</gene>
<dbReference type="Gene3D" id="3.40.80.10">
    <property type="entry name" value="Peptidoglycan recognition protein-like"/>
    <property type="match status" value="1"/>
</dbReference>
<feature type="region of interest" description="Disordered" evidence="5">
    <location>
        <begin position="30"/>
        <end position="60"/>
    </location>
</feature>
<evidence type="ECO:0000313" key="8">
    <source>
        <dbReference type="EMBL" id="MBB5935855.1"/>
    </source>
</evidence>
<evidence type="ECO:0000256" key="3">
    <source>
        <dbReference type="ARBA" id="ARBA00022801"/>
    </source>
</evidence>
<keyword evidence="9" id="KW-1185">Reference proteome</keyword>
<dbReference type="InterPro" id="IPR006311">
    <property type="entry name" value="TAT_signal"/>
</dbReference>
<evidence type="ECO:0000256" key="5">
    <source>
        <dbReference type="SAM" id="MobiDB-lite"/>
    </source>
</evidence>
<feature type="chain" id="PRO_5030954246" description="N-acetylmuramoyl-L-alanine amidase" evidence="6">
    <location>
        <begin position="37"/>
        <end position="209"/>
    </location>
</feature>
<dbReference type="InterPro" id="IPR051206">
    <property type="entry name" value="NAMLAA_amidase_2"/>
</dbReference>
<dbReference type="EC" id="3.5.1.28" evidence="2"/>
<sequence length="209" mass="23234">MEDHAPRTSRRHLVRGALLGAAAFGLAGAGAPHASAQPEPRPTGMDDYPGARWTPASPSNYSVSSRPDAYPIDFVVVHVTQETYADTIKIFQNSKKKVSAHYVVRSVDGLIGQCVREKDIGWHAGNWDYNTRSVGIEHEGWVDKPEYFTDALYRASADLTAFLCTRYGVPVDRQHIIGHNEVPGATHTDPGQHWDWPRYINLVKSSARR</sequence>
<evidence type="ECO:0000313" key="9">
    <source>
        <dbReference type="Proteomes" id="UP000588098"/>
    </source>
</evidence>
<keyword evidence="6" id="KW-0732">Signal</keyword>
<dbReference type="GO" id="GO:0071555">
    <property type="term" value="P:cell wall organization"/>
    <property type="evidence" value="ECO:0007669"/>
    <property type="project" value="UniProtKB-KW"/>
</dbReference>
<dbReference type="EMBL" id="JACHJL010000006">
    <property type="protein sequence ID" value="MBB5935855.1"/>
    <property type="molecule type" value="Genomic_DNA"/>
</dbReference>
<proteinExistence type="predicted"/>
<protein>
    <recommendedName>
        <fullName evidence="2">N-acetylmuramoyl-L-alanine amidase</fullName>
        <ecNumber evidence="2">3.5.1.28</ecNumber>
    </recommendedName>
</protein>
<dbReference type="Proteomes" id="UP000588098">
    <property type="component" value="Unassembled WGS sequence"/>
</dbReference>
<evidence type="ECO:0000259" key="7">
    <source>
        <dbReference type="SMART" id="SM00644"/>
    </source>
</evidence>
<dbReference type="InterPro" id="IPR036505">
    <property type="entry name" value="Amidase/PGRP_sf"/>
</dbReference>
<evidence type="ECO:0000256" key="1">
    <source>
        <dbReference type="ARBA" id="ARBA00001561"/>
    </source>
</evidence>
<dbReference type="GO" id="GO:0009254">
    <property type="term" value="P:peptidoglycan turnover"/>
    <property type="evidence" value="ECO:0007669"/>
    <property type="project" value="TreeGrafter"/>
</dbReference>
<dbReference type="SMART" id="SM00644">
    <property type="entry name" value="Ami_2"/>
    <property type="match status" value="1"/>
</dbReference>
<dbReference type="GO" id="GO:0009253">
    <property type="term" value="P:peptidoglycan catabolic process"/>
    <property type="evidence" value="ECO:0007669"/>
    <property type="project" value="InterPro"/>
</dbReference>
<comment type="caution">
    <text evidence="8">The sequence shown here is derived from an EMBL/GenBank/DDBJ whole genome shotgun (WGS) entry which is preliminary data.</text>
</comment>
<keyword evidence="3" id="KW-0378">Hydrolase</keyword>
<accession>A0A7W9Q911</accession>
<feature type="domain" description="N-acetylmuramoyl-L-alanine amidase" evidence="7">
    <location>
        <begin position="60"/>
        <end position="191"/>
    </location>
</feature>
<comment type="catalytic activity">
    <reaction evidence="1">
        <text>Hydrolyzes the link between N-acetylmuramoyl residues and L-amino acid residues in certain cell-wall glycopeptides.</text>
        <dbReference type="EC" id="3.5.1.28"/>
    </reaction>
</comment>
<dbReference type="SUPFAM" id="SSF55846">
    <property type="entry name" value="N-acetylmuramoyl-L-alanine amidase-like"/>
    <property type="match status" value="1"/>
</dbReference>
<dbReference type="AlphaFoldDB" id="A0A7W9Q911"/>
<feature type="signal peptide" evidence="6">
    <location>
        <begin position="1"/>
        <end position="36"/>
    </location>
</feature>
<evidence type="ECO:0000256" key="2">
    <source>
        <dbReference type="ARBA" id="ARBA00011901"/>
    </source>
</evidence>
<dbReference type="GO" id="GO:0008745">
    <property type="term" value="F:N-acetylmuramoyl-L-alanine amidase activity"/>
    <property type="evidence" value="ECO:0007669"/>
    <property type="project" value="UniProtKB-EC"/>
</dbReference>
<dbReference type="PROSITE" id="PS51318">
    <property type="entry name" value="TAT"/>
    <property type="match status" value="1"/>
</dbReference>
<dbReference type="PANTHER" id="PTHR30417">
    <property type="entry name" value="N-ACETYLMURAMOYL-L-ALANINE AMIDASE AMID"/>
    <property type="match status" value="1"/>
</dbReference>
<name>A0A7W9Q911_9ACTN</name>